<dbReference type="InterPro" id="IPR044672">
    <property type="entry name" value="MOCS2A"/>
</dbReference>
<dbReference type="Proteomes" id="UP000053958">
    <property type="component" value="Unassembled WGS sequence"/>
</dbReference>
<comment type="caution">
    <text evidence="2">The sequence shown here is derived from an EMBL/GenBank/DDBJ whole genome shotgun (WGS) entry which is preliminary data.</text>
</comment>
<dbReference type="STRING" id="1408163.A0A0F4YQ99"/>
<reference evidence="2 3" key="1">
    <citation type="submission" date="2015-04" db="EMBL/GenBank/DDBJ databases">
        <authorList>
            <person name="Heijne W.H."/>
            <person name="Fedorova N.D."/>
            <person name="Nierman W.C."/>
            <person name="Vollebregt A.W."/>
            <person name="Zhao Z."/>
            <person name="Wu L."/>
            <person name="Kumar M."/>
            <person name="Stam H."/>
            <person name="van den Berg M.A."/>
            <person name="Pel H.J."/>
        </authorList>
    </citation>
    <scope>NUCLEOTIDE SEQUENCE [LARGE SCALE GENOMIC DNA]</scope>
    <source>
        <strain evidence="2 3">CBS 393.64</strain>
    </source>
</reference>
<dbReference type="Gene3D" id="3.10.20.30">
    <property type="match status" value="1"/>
</dbReference>
<proteinExistence type="predicted"/>
<name>A0A0F4YQ99_RASE3</name>
<evidence type="ECO:0000256" key="1">
    <source>
        <dbReference type="ARBA" id="ARBA00022741"/>
    </source>
</evidence>
<dbReference type="InterPro" id="IPR016155">
    <property type="entry name" value="Mopterin_synth/thiamin_S_b"/>
</dbReference>
<dbReference type="GO" id="GO:0000166">
    <property type="term" value="F:nucleotide binding"/>
    <property type="evidence" value="ECO:0007669"/>
    <property type="project" value="UniProtKB-KW"/>
</dbReference>
<dbReference type="PANTHER" id="PTHR33359:SF1">
    <property type="entry name" value="MOLYBDOPTERIN SYNTHASE SULFUR CARRIER SUBUNIT"/>
    <property type="match status" value="1"/>
</dbReference>
<keyword evidence="1" id="KW-0547">Nucleotide-binding</keyword>
<dbReference type="RefSeq" id="XP_013327041.1">
    <property type="nucleotide sequence ID" value="XM_013471587.1"/>
</dbReference>
<dbReference type="CDD" id="cd00754">
    <property type="entry name" value="Ubl_MoaD"/>
    <property type="match status" value="1"/>
</dbReference>
<gene>
    <name evidence="2" type="ORF">T310_5548</name>
</gene>
<dbReference type="GeneID" id="25317892"/>
<dbReference type="SUPFAM" id="SSF54285">
    <property type="entry name" value="MoaD/ThiS"/>
    <property type="match status" value="1"/>
</dbReference>
<dbReference type="GO" id="GO:0006777">
    <property type="term" value="P:Mo-molybdopterin cofactor biosynthetic process"/>
    <property type="evidence" value="ECO:0007669"/>
    <property type="project" value="InterPro"/>
</dbReference>
<evidence type="ECO:0000313" key="2">
    <source>
        <dbReference type="EMBL" id="KKA20429.1"/>
    </source>
</evidence>
<dbReference type="PANTHER" id="PTHR33359">
    <property type="entry name" value="MOLYBDOPTERIN SYNTHASE SULFUR CARRIER SUBUNIT"/>
    <property type="match status" value="1"/>
</dbReference>
<dbReference type="GO" id="GO:1990133">
    <property type="term" value="C:molybdopterin adenylyltransferase complex"/>
    <property type="evidence" value="ECO:0007669"/>
    <property type="project" value="TreeGrafter"/>
</dbReference>
<dbReference type="EMBL" id="LASV01000260">
    <property type="protein sequence ID" value="KKA20429.1"/>
    <property type="molecule type" value="Genomic_DNA"/>
</dbReference>
<accession>A0A0F4YQ99</accession>
<protein>
    <submittedName>
        <fullName evidence="2">Molybdopterin synthase sulfur carrier subunit</fullName>
    </submittedName>
</protein>
<organism evidence="2 3">
    <name type="scientific">Rasamsonia emersonii (strain ATCC 16479 / CBS 393.64 / IMI 116815)</name>
    <dbReference type="NCBI Taxonomy" id="1408163"/>
    <lineage>
        <taxon>Eukaryota</taxon>
        <taxon>Fungi</taxon>
        <taxon>Dikarya</taxon>
        <taxon>Ascomycota</taxon>
        <taxon>Pezizomycotina</taxon>
        <taxon>Eurotiomycetes</taxon>
        <taxon>Eurotiomycetidae</taxon>
        <taxon>Eurotiales</taxon>
        <taxon>Trichocomaceae</taxon>
        <taxon>Rasamsonia</taxon>
    </lineage>
</organism>
<sequence length="118" mass="12732">MSNHTGQDPAATAAAAPTSGTFQIHYFASAASYTKKATETLPAPLPLRRLFRVLEEKYPGIRDAVLRSCSVSLGLEYVDVNDDDEHDDGSGNESGVVIQVGDEVGIIPPLQKQAWYLI</sequence>
<keyword evidence="3" id="KW-1185">Reference proteome</keyword>
<dbReference type="AlphaFoldDB" id="A0A0F4YQ99"/>
<evidence type="ECO:0000313" key="3">
    <source>
        <dbReference type="Proteomes" id="UP000053958"/>
    </source>
</evidence>
<dbReference type="InterPro" id="IPR012675">
    <property type="entry name" value="Beta-grasp_dom_sf"/>
</dbReference>